<dbReference type="PROSITE" id="PS50076">
    <property type="entry name" value="DNAJ_2"/>
    <property type="match status" value="1"/>
</dbReference>
<evidence type="ECO:0000313" key="6">
    <source>
        <dbReference type="EMBL" id="SGZ28273.1"/>
    </source>
</evidence>
<accession>A0A2X0N9A8</accession>
<dbReference type="AlphaFoldDB" id="A0A2X0N9A8"/>
<dbReference type="EMBL" id="FQNC01000089">
    <property type="protein sequence ID" value="SGZ28273.1"/>
    <property type="molecule type" value="Genomic_DNA"/>
</dbReference>
<keyword evidence="2 3" id="KW-0802">TPR repeat</keyword>
<dbReference type="SMART" id="SM00028">
    <property type="entry name" value="TPR"/>
    <property type="match status" value="7"/>
</dbReference>
<evidence type="ECO:0000256" key="4">
    <source>
        <dbReference type="SAM" id="MobiDB-lite"/>
    </source>
</evidence>
<dbReference type="SUPFAM" id="SSF46565">
    <property type="entry name" value="Chaperone J-domain"/>
    <property type="match status" value="1"/>
</dbReference>
<dbReference type="InterPro" id="IPR036869">
    <property type="entry name" value="J_dom_sf"/>
</dbReference>
<protein>
    <submittedName>
        <fullName evidence="6">BQ5605_C027g10300 protein</fullName>
    </submittedName>
</protein>
<dbReference type="InterPro" id="IPR011990">
    <property type="entry name" value="TPR-like_helical_dom_sf"/>
</dbReference>
<dbReference type="Pfam" id="PF13432">
    <property type="entry name" value="TPR_16"/>
    <property type="match status" value="2"/>
</dbReference>
<dbReference type="InterPro" id="IPR019734">
    <property type="entry name" value="TPR_rpt"/>
</dbReference>
<dbReference type="PANTHER" id="PTHR45188">
    <property type="entry name" value="DNAJ PROTEIN P58IPK HOMOLOG"/>
    <property type="match status" value="1"/>
</dbReference>
<evidence type="ECO:0000256" key="2">
    <source>
        <dbReference type="ARBA" id="ARBA00022803"/>
    </source>
</evidence>
<sequence>MPNAKRSGAAQRTKKAANAKAAAAGTSTSSSTTNGASASSSSSRFGHSGEFTFSSPPPRTSRKTTTSGKSSPSAQKRGHLSPIVLSSDSDDDSDDDDSSSEEEDDSDDAKEADSDVDMGEREKPDHELTAEEKLVRAAERKETGNEYYKKKDYPTATRYYSQAISLDPTNPTYLNNRAASRMESRVYSSALEDLLAAAALQAKEPQVKTLLRLGKCQTALGLVSQAQQTLDQAFKMDSTNVGVQNERKKVARIQNALANVKRDLEKKDWSMVLLGIDAAAREVEETPREWRTWKVQALVGKKQYDQAAGMAADLLRANQNQPEALYYRGLCLYYAGNHPQAIAHCQQALRNDPDYVLARTLLRQVKLVDSLKDAGNEAFKSNRLDGAIAKYSEALAVDPENDVLRATLLSNRATAQLKLKKYDEALSDCEACLALQSQYWKAMRTKARVCLAQEEWEGAVHAFKQAYEIAPAGSNDEAALKREIADAEAKLKRSKMKDHYKTLGISSTASEDEIKKAYRKQSLIHHPDKGGSDASFKEVGEAYAILSDPQRRRKFDMGIDENDPHAGHGGGDDFGFGGGVDLSDLFGAAGGFGGGGFGGGGRRQYHSHQQYGF</sequence>
<dbReference type="PROSITE" id="PS00636">
    <property type="entry name" value="DNAJ_1"/>
    <property type="match status" value="1"/>
</dbReference>
<feature type="repeat" description="TPR" evidence="3">
    <location>
        <begin position="368"/>
        <end position="401"/>
    </location>
</feature>
<evidence type="ECO:0000313" key="7">
    <source>
        <dbReference type="Proteomes" id="UP000249464"/>
    </source>
</evidence>
<dbReference type="Pfam" id="PF13414">
    <property type="entry name" value="TPR_11"/>
    <property type="match status" value="1"/>
</dbReference>
<dbReference type="PROSITE" id="PS50005">
    <property type="entry name" value="TPR"/>
    <property type="match status" value="3"/>
</dbReference>
<dbReference type="Gene3D" id="1.10.287.110">
    <property type="entry name" value="DnaJ domain"/>
    <property type="match status" value="1"/>
</dbReference>
<dbReference type="PRINTS" id="PR00625">
    <property type="entry name" value="JDOMAIN"/>
</dbReference>
<proteinExistence type="predicted"/>
<evidence type="ECO:0000259" key="5">
    <source>
        <dbReference type="PROSITE" id="PS50076"/>
    </source>
</evidence>
<dbReference type="PANTHER" id="PTHR45188:SF2">
    <property type="entry name" value="DNAJ HOMOLOG SUBFAMILY C MEMBER 7"/>
    <property type="match status" value="1"/>
</dbReference>
<keyword evidence="7" id="KW-1185">Reference proteome</keyword>
<dbReference type="Proteomes" id="UP000249464">
    <property type="component" value="Unassembled WGS sequence"/>
</dbReference>
<dbReference type="InterPro" id="IPR018253">
    <property type="entry name" value="DnaJ_domain_CS"/>
</dbReference>
<feature type="region of interest" description="Disordered" evidence="4">
    <location>
        <begin position="1"/>
        <end position="130"/>
    </location>
</feature>
<evidence type="ECO:0000256" key="3">
    <source>
        <dbReference type="PROSITE-ProRule" id="PRU00339"/>
    </source>
</evidence>
<feature type="compositionally biased region" description="Acidic residues" evidence="4">
    <location>
        <begin position="88"/>
        <end position="108"/>
    </location>
</feature>
<gene>
    <name evidence="6" type="primary">BQ5605_C027g10300</name>
    <name evidence="6" type="ORF">BQ5605_C027G10300</name>
</gene>
<keyword evidence="1" id="KW-0677">Repeat</keyword>
<reference evidence="6 7" key="1">
    <citation type="submission" date="2016-11" db="EMBL/GenBank/DDBJ databases">
        <authorList>
            <person name="Jaros S."/>
            <person name="Januszkiewicz K."/>
            <person name="Wedrychowicz H."/>
        </authorList>
    </citation>
    <scope>NUCLEOTIDE SEQUENCE [LARGE SCALE GENOMIC DNA]</scope>
</reference>
<evidence type="ECO:0000256" key="1">
    <source>
        <dbReference type="ARBA" id="ARBA00022737"/>
    </source>
</evidence>
<dbReference type="SMART" id="SM00271">
    <property type="entry name" value="DnaJ"/>
    <property type="match status" value="1"/>
</dbReference>
<feature type="domain" description="J" evidence="5">
    <location>
        <begin position="498"/>
        <end position="559"/>
    </location>
</feature>
<dbReference type="SUPFAM" id="SSF48452">
    <property type="entry name" value="TPR-like"/>
    <property type="match status" value="1"/>
</dbReference>
<dbReference type="STRING" id="796604.A0A2X0N9A8"/>
<organism evidence="6 7">
    <name type="scientific">Microbotryum silenes-dioicae</name>
    <dbReference type="NCBI Taxonomy" id="796604"/>
    <lineage>
        <taxon>Eukaryota</taxon>
        <taxon>Fungi</taxon>
        <taxon>Dikarya</taxon>
        <taxon>Basidiomycota</taxon>
        <taxon>Pucciniomycotina</taxon>
        <taxon>Microbotryomycetes</taxon>
        <taxon>Microbotryales</taxon>
        <taxon>Microbotryaceae</taxon>
        <taxon>Microbotryum</taxon>
    </lineage>
</organism>
<dbReference type="Pfam" id="PF00226">
    <property type="entry name" value="DnaJ"/>
    <property type="match status" value="1"/>
</dbReference>
<feature type="repeat" description="TPR" evidence="3">
    <location>
        <begin position="322"/>
        <end position="355"/>
    </location>
</feature>
<dbReference type="CDD" id="cd06257">
    <property type="entry name" value="DnaJ"/>
    <property type="match status" value="1"/>
</dbReference>
<dbReference type="Gene3D" id="1.25.40.10">
    <property type="entry name" value="Tetratricopeptide repeat domain"/>
    <property type="match status" value="1"/>
</dbReference>
<feature type="repeat" description="TPR" evidence="3">
    <location>
        <begin position="137"/>
        <end position="170"/>
    </location>
</feature>
<feature type="compositionally biased region" description="Low complexity" evidence="4">
    <location>
        <begin position="63"/>
        <end position="73"/>
    </location>
</feature>
<dbReference type="InterPro" id="IPR001623">
    <property type="entry name" value="DnaJ_domain"/>
</dbReference>
<feature type="compositionally biased region" description="Low complexity" evidence="4">
    <location>
        <begin position="18"/>
        <end position="43"/>
    </location>
</feature>
<feature type="compositionally biased region" description="Basic and acidic residues" evidence="4">
    <location>
        <begin position="109"/>
        <end position="130"/>
    </location>
</feature>
<name>A0A2X0N9A8_9BASI</name>